<accession>J9B393</accession>
<organism evidence="1 2">
    <name type="scientific">Wuchereria bancrofti</name>
    <dbReference type="NCBI Taxonomy" id="6293"/>
    <lineage>
        <taxon>Eukaryota</taxon>
        <taxon>Metazoa</taxon>
        <taxon>Ecdysozoa</taxon>
        <taxon>Nematoda</taxon>
        <taxon>Chromadorea</taxon>
        <taxon>Rhabditida</taxon>
        <taxon>Spirurina</taxon>
        <taxon>Spiruromorpha</taxon>
        <taxon>Filarioidea</taxon>
        <taxon>Onchocercidae</taxon>
        <taxon>Wuchereria</taxon>
    </lineage>
</organism>
<evidence type="ECO:0000313" key="2">
    <source>
        <dbReference type="Proteomes" id="UP000004810"/>
    </source>
</evidence>
<dbReference type="AlphaFoldDB" id="J9B393"/>
<sequence>MINIRKGEHNFKEREGRDTKLMFTAEQVGKTLYLSSGNRIIFHVDEPIIREKLKTLKTDWTEYERSRNGQERIINQRLSWGVMRGKFGTLTQSLVHPTAPVLLSKLMGNSKSI</sequence>
<proteinExistence type="predicted"/>
<protein>
    <submittedName>
        <fullName evidence="1">Uncharacterized protein</fullName>
    </submittedName>
</protein>
<comment type="caution">
    <text evidence="1">The sequence shown here is derived from an EMBL/GenBank/DDBJ whole genome shotgun (WGS) entry which is preliminary data.</text>
</comment>
<reference evidence="2" key="1">
    <citation type="submission" date="2012-08" db="EMBL/GenBank/DDBJ databases">
        <title>The Genome Sequence of Wuchereria bancrofti.</title>
        <authorList>
            <person name="Nutman T.B."/>
            <person name="Fink D.L."/>
            <person name="Russ C."/>
            <person name="Young S."/>
            <person name="Zeng Q."/>
            <person name="Koehrsen M."/>
            <person name="Alvarado L."/>
            <person name="Berlin A."/>
            <person name="Chapman S.B."/>
            <person name="Chen Z."/>
            <person name="Freedman E."/>
            <person name="Gellesch M."/>
            <person name="Goldberg J."/>
            <person name="Griggs A."/>
            <person name="Gujja S."/>
            <person name="Heilman E.R."/>
            <person name="Heiman D."/>
            <person name="Hepburn T."/>
            <person name="Howarth C."/>
            <person name="Jen D."/>
            <person name="Larson L."/>
            <person name="Lewis B."/>
            <person name="Mehta T."/>
            <person name="Park D."/>
            <person name="Pearson M."/>
            <person name="Roberts A."/>
            <person name="Saif S."/>
            <person name="Shea T."/>
            <person name="Shenoy N."/>
            <person name="Sisk P."/>
            <person name="Stolte C."/>
            <person name="Sykes S."/>
            <person name="Walk T."/>
            <person name="White J."/>
            <person name="Yandava C."/>
            <person name="Haas B."/>
            <person name="Henn M.R."/>
            <person name="Nusbaum C."/>
            <person name="Birren B."/>
        </authorList>
    </citation>
    <scope>NUCLEOTIDE SEQUENCE [LARGE SCALE GENOMIC DNA]</scope>
    <source>
        <strain evidence="2">NA</strain>
    </source>
</reference>
<dbReference type="Proteomes" id="UP000004810">
    <property type="component" value="Unassembled WGS sequence"/>
</dbReference>
<name>J9B393_WUCBA</name>
<gene>
    <name evidence="1" type="ORF">WUBG_07636</name>
</gene>
<evidence type="ECO:0000313" key="1">
    <source>
        <dbReference type="EMBL" id="EJW81455.1"/>
    </source>
</evidence>
<dbReference type="EMBL" id="ADBV01003631">
    <property type="protein sequence ID" value="EJW81455.1"/>
    <property type="molecule type" value="Genomic_DNA"/>
</dbReference>